<comment type="caution">
    <text evidence="3">The sequence shown here is derived from an EMBL/GenBank/DDBJ whole genome shotgun (WGS) entry which is preliminary data.</text>
</comment>
<name>A0A2S4UQ25_9BASI</name>
<feature type="compositionally biased region" description="Polar residues" evidence="1">
    <location>
        <begin position="358"/>
        <end position="378"/>
    </location>
</feature>
<evidence type="ECO:0000256" key="2">
    <source>
        <dbReference type="SAM" id="SignalP"/>
    </source>
</evidence>
<protein>
    <submittedName>
        <fullName evidence="3">Uncharacterized protein</fullName>
    </submittedName>
</protein>
<feature type="region of interest" description="Disordered" evidence="1">
    <location>
        <begin position="307"/>
        <end position="338"/>
    </location>
</feature>
<feature type="compositionally biased region" description="Basic and acidic residues" evidence="1">
    <location>
        <begin position="453"/>
        <end position="465"/>
    </location>
</feature>
<evidence type="ECO:0000256" key="1">
    <source>
        <dbReference type="SAM" id="MobiDB-lite"/>
    </source>
</evidence>
<accession>A0A2S4UQ25</accession>
<dbReference type="VEuPathDB" id="FungiDB:PSHT_13571"/>
<feature type="chain" id="PRO_5015622522" evidence="2">
    <location>
        <begin position="20"/>
        <end position="981"/>
    </location>
</feature>
<feature type="compositionally biased region" description="Polar residues" evidence="1">
    <location>
        <begin position="466"/>
        <end position="486"/>
    </location>
</feature>
<reference evidence="4" key="2">
    <citation type="journal article" date="2018" name="BMC Genomics">
        <title>Genomic insights into host adaptation between the wheat stripe rust pathogen (Puccinia striiformis f. sp. tritici) and the barley stripe rust pathogen (Puccinia striiformis f. sp. hordei).</title>
        <authorList>
            <person name="Xia C."/>
            <person name="Wang M."/>
            <person name="Yin C."/>
            <person name="Cornejo O.E."/>
            <person name="Hulbert S.H."/>
            <person name="Chen X."/>
        </authorList>
    </citation>
    <scope>NUCLEOTIDE SEQUENCE [LARGE SCALE GENOMIC DNA]</scope>
    <source>
        <strain evidence="4">93TX-2</strain>
    </source>
</reference>
<evidence type="ECO:0000313" key="4">
    <source>
        <dbReference type="Proteomes" id="UP000238274"/>
    </source>
</evidence>
<evidence type="ECO:0000313" key="3">
    <source>
        <dbReference type="EMBL" id="POV99408.1"/>
    </source>
</evidence>
<sequence length="981" mass="112583">MLLSVVLFCLLIGFFKLLALPSPIRSGEFQSLRPSVDLSSQAIWGPEHTDESRVPALNHEAVNYANVYQPPVSFALIRAAIKVTKVNTNVTREMESVEPWRKRFKKNPEFGSGRLSGCEGFPASIPESSPIFEHLAHHDIEPHEFHPLPWQAELATTSSFPPALIPESSQIFEHLAHHDVGPHEFHPLPWQAELATTSSFPEHWLQNQEPIPGVEGLFQKDTHQDQGKSKAFQALFLLVLPSSIIDLISYHTVVSSRVQPTESDWIQNHLGTDYLHPTTSLPDSWDLTTLEPFVEFEETLSKYNPQGELVSSRVQPTESDWIPKHPDTNHLHPTTSLPDSWDLSTLEPFVEFEETLSKHNPQGECQSDIHPTSEQMSEPPNDYHANVGSPSESLDLPTMEFILEFEKNFSEDQIHHEIVEPGTLNNEIPVFNHNFPLPPAQSSSNMGIQVEPSIEKDSSTSDHSSRNQFENSNHQQNQSDLQANSSGEENAIFNELCENGMTSSFIDGIMQNLNRHVELEFKTVQQFSGKPFHEFMIGNFKARKFMLSEPGNYFVQVLANHQWDHHECVRVQDKFKRLVQSFIFIHTAITREFNLSKSQIYKELTGWLLKQSFHPENSSLPIMKILWQQYSPNQPQSFGAVQILLLERILFDKFEKDILDISISIIKFWYEDSKTDIWKRICDWDLTNIPEINIHKIVSKAIFKNMTVEPKSDNLHVSDLLGGIKIAKLEKFPKYLKPKKFLALSKEGTMEKEVKELVSFQTSKHSNIHIKIPDLPVVMIRHKGSSEDGSNTYSHKYTVRIELNGGNLAHPRHIPIKLNFLITHLLICHMELIALQISKGMNVVDNALESFSNWLHKILLKPDQNKFPMFGDVIRENGQFSSSDFHPIQIWVIKEYLSDVDSSQKVIQVALLLISYWYQEFHPLSFFKNEEDYWKEMVGLLAPKLKNHDRYSLCKFDNYGMFVSQLNKSEKTTPRRFIPMG</sequence>
<dbReference type="AlphaFoldDB" id="A0A2S4UQ25"/>
<proteinExistence type="predicted"/>
<feature type="region of interest" description="Disordered" evidence="1">
    <location>
        <begin position="355"/>
        <end position="388"/>
    </location>
</feature>
<dbReference type="Proteomes" id="UP000238274">
    <property type="component" value="Unassembled WGS sequence"/>
</dbReference>
<dbReference type="EMBL" id="PKSM01000274">
    <property type="protein sequence ID" value="POV99408.1"/>
    <property type="molecule type" value="Genomic_DNA"/>
</dbReference>
<feature type="compositionally biased region" description="Basic and acidic residues" evidence="1">
    <location>
        <begin position="321"/>
        <end position="330"/>
    </location>
</feature>
<keyword evidence="4" id="KW-1185">Reference proteome</keyword>
<feature type="signal peptide" evidence="2">
    <location>
        <begin position="1"/>
        <end position="19"/>
    </location>
</feature>
<gene>
    <name evidence="3" type="ORF">PSHT_13571</name>
</gene>
<keyword evidence="2" id="KW-0732">Signal</keyword>
<reference evidence="4" key="3">
    <citation type="journal article" date="2018" name="Mol. Plant Microbe Interact.">
        <title>Genome sequence resources for the wheat stripe rust pathogen (Puccinia striiformis f. sp. tritici) and the barley stripe rust pathogen (Puccinia striiformis f. sp. hordei).</title>
        <authorList>
            <person name="Xia C."/>
            <person name="Wang M."/>
            <person name="Yin C."/>
            <person name="Cornejo O.E."/>
            <person name="Hulbert S.H."/>
            <person name="Chen X."/>
        </authorList>
    </citation>
    <scope>NUCLEOTIDE SEQUENCE [LARGE SCALE GENOMIC DNA]</scope>
    <source>
        <strain evidence="4">93TX-2</strain>
    </source>
</reference>
<organism evidence="3 4">
    <name type="scientific">Puccinia striiformis</name>
    <dbReference type="NCBI Taxonomy" id="27350"/>
    <lineage>
        <taxon>Eukaryota</taxon>
        <taxon>Fungi</taxon>
        <taxon>Dikarya</taxon>
        <taxon>Basidiomycota</taxon>
        <taxon>Pucciniomycotina</taxon>
        <taxon>Pucciniomycetes</taxon>
        <taxon>Pucciniales</taxon>
        <taxon>Pucciniaceae</taxon>
        <taxon>Puccinia</taxon>
    </lineage>
</organism>
<dbReference type="VEuPathDB" id="FungiDB:PSTT_14615"/>
<feature type="region of interest" description="Disordered" evidence="1">
    <location>
        <begin position="452"/>
        <end position="486"/>
    </location>
</feature>
<reference evidence="3 4" key="1">
    <citation type="submission" date="2017-12" db="EMBL/GenBank/DDBJ databases">
        <title>Gene loss provides genomic basis for host adaptation in cereal stripe rust fungi.</title>
        <authorList>
            <person name="Xia C."/>
        </authorList>
    </citation>
    <scope>NUCLEOTIDE SEQUENCE [LARGE SCALE GENOMIC DNA]</scope>
    <source>
        <strain evidence="3 4">93TX-2</strain>
    </source>
</reference>